<evidence type="ECO:0000256" key="1">
    <source>
        <dbReference type="ARBA" id="ARBA00004496"/>
    </source>
</evidence>
<dbReference type="InterPro" id="IPR014729">
    <property type="entry name" value="Rossmann-like_a/b/a_fold"/>
</dbReference>
<dbReference type="HAMAP" id="MF_00021">
    <property type="entry name" value="ThiI"/>
    <property type="match status" value="1"/>
</dbReference>
<dbReference type="Gene3D" id="3.40.50.620">
    <property type="entry name" value="HUPs"/>
    <property type="match status" value="1"/>
</dbReference>
<dbReference type="GO" id="GO:0005829">
    <property type="term" value="C:cytosol"/>
    <property type="evidence" value="ECO:0007669"/>
    <property type="project" value="TreeGrafter"/>
</dbReference>
<dbReference type="RefSeq" id="WP_188880767.1">
    <property type="nucleotide sequence ID" value="NZ_BMOY01000003.1"/>
</dbReference>
<evidence type="ECO:0000256" key="14">
    <source>
        <dbReference type="ARBA" id="ARBA00066827"/>
    </source>
</evidence>
<protein>
    <recommendedName>
        <fullName evidence="15 19">Probable tRNA sulfurtransferase</fullName>
        <ecNumber evidence="14 19">2.8.1.4</ecNumber>
    </recommendedName>
    <alternativeName>
        <fullName evidence="16 19">Sulfur carrier protein ThiS sulfurtransferase</fullName>
    </alternativeName>
    <alternativeName>
        <fullName evidence="17 19">Thiamine biosynthesis protein ThiI</fullName>
    </alternativeName>
    <alternativeName>
        <fullName evidence="18 19">tRNA 4-thiouridine synthase</fullName>
    </alternativeName>
</protein>
<dbReference type="GO" id="GO:0000049">
    <property type="term" value="F:tRNA binding"/>
    <property type="evidence" value="ECO:0007669"/>
    <property type="project" value="UniProtKB-UniRule"/>
</dbReference>
<dbReference type="CDD" id="cd11716">
    <property type="entry name" value="THUMP_ThiI"/>
    <property type="match status" value="1"/>
</dbReference>
<evidence type="ECO:0000256" key="8">
    <source>
        <dbReference type="ARBA" id="ARBA00022884"/>
    </source>
</evidence>
<dbReference type="GO" id="GO:0140741">
    <property type="term" value="F:tRNA-uracil-4 sulfurtransferase activity"/>
    <property type="evidence" value="ECO:0007669"/>
    <property type="project" value="UniProtKB-EC"/>
</dbReference>
<dbReference type="PANTHER" id="PTHR43209">
    <property type="entry name" value="TRNA SULFURTRANSFERASE"/>
    <property type="match status" value="1"/>
</dbReference>
<feature type="domain" description="THUMP" evidence="20">
    <location>
        <begin position="59"/>
        <end position="167"/>
    </location>
</feature>
<dbReference type="FunFam" id="3.40.50.620:FF:000053">
    <property type="entry name" value="Probable tRNA sulfurtransferase"/>
    <property type="match status" value="1"/>
</dbReference>
<dbReference type="InterPro" id="IPR003720">
    <property type="entry name" value="tRNA_STrfase"/>
</dbReference>
<comment type="function">
    <text evidence="12 19">Catalyzes the ATP-dependent transfer of a sulfur to tRNA to produce 4-thiouridine in position 8 of tRNAs, which functions as a near-UV photosensor. Also catalyzes the transfer of sulfur to the sulfur carrier protein ThiS, forming ThiS-thiocarboxylate. This is a step in the synthesis of thiazole, in the thiamine biosynthesis pathway. The sulfur is donated as persulfide by IscS.</text>
</comment>
<evidence type="ECO:0000256" key="16">
    <source>
        <dbReference type="ARBA" id="ARBA00075337"/>
    </source>
</evidence>
<feature type="binding site" evidence="19">
    <location>
        <position position="289"/>
    </location>
    <ligand>
        <name>ATP</name>
        <dbReference type="ChEBI" id="CHEBI:30616"/>
    </ligand>
</feature>
<dbReference type="Pfam" id="PF02926">
    <property type="entry name" value="THUMP"/>
    <property type="match status" value="1"/>
</dbReference>
<feature type="binding site" evidence="19">
    <location>
        <begin position="185"/>
        <end position="186"/>
    </location>
    <ligand>
        <name>ATP</name>
        <dbReference type="ChEBI" id="CHEBI:30616"/>
    </ligand>
</feature>
<dbReference type="Pfam" id="PF02568">
    <property type="entry name" value="ThiI"/>
    <property type="match status" value="1"/>
</dbReference>
<comment type="pathway">
    <text evidence="2 19">Cofactor biosynthesis; thiamine diphosphate biosynthesis.</text>
</comment>
<dbReference type="PANTHER" id="PTHR43209:SF1">
    <property type="entry name" value="TRNA SULFURTRANSFERASE"/>
    <property type="match status" value="1"/>
</dbReference>
<dbReference type="InterPro" id="IPR020536">
    <property type="entry name" value="ThiI_AANH"/>
</dbReference>
<evidence type="ECO:0000256" key="18">
    <source>
        <dbReference type="ARBA" id="ARBA00080570"/>
    </source>
</evidence>
<evidence type="ECO:0000313" key="22">
    <source>
        <dbReference type="Proteomes" id="UP000637695"/>
    </source>
</evidence>
<evidence type="ECO:0000256" key="12">
    <source>
        <dbReference type="ARBA" id="ARBA00058382"/>
    </source>
</evidence>
<comment type="catalytic activity">
    <reaction evidence="10 19">
        <text>[ThiI sulfur-carrier protein]-S-sulfanyl-L-cysteine + a uridine in tRNA + 2 reduced [2Fe-2S]-[ferredoxin] + ATP + H(+) = [ThiI sulfur-carrier protein]-L-cysteine + a 4-thiouridine in tRNA + 2 oxidized [2Fe-2S]-[ferredoxin] + AMP + diphosphate</text>
        <dbReference type="Rhea" id="RHEA:24176"/>
        <dbReference type="Rhea" id="RHEA-COMP:10000"/>
        <dbReference type="Rhea" id="RHEA-COMP:10001"/>
        <dbReference type="Rhea" id="RHEA-COMP:13337"/>
        <dbReference type="Rhea" id="RHEA-COMP:13338"/>
        <dbReference type="Rhea" id="RHEA-COMP:13339"/>
        <dbReference type="Rhea" id="RHEA-COMP:13340"/>
        <dbReference type="ChEBI" id="CHEBI:15378"/>
        <dbReference type="ChEBI" id="CHEBI:29950"/>
        <dbReference type="ChEBI" id="CHEBI:30616"/>
        <dbReference type="ChEBI" id="CHEBI:33019"/>
        <dbReference type="ChEBI" id="CHEBI:33737"/>
        <dbReference type="ChEBI" id="CHEBI:33738"/>
        <dbReference type="ChEBI" id="CHEBI:61963"/>
        <dbReference type="ChEBI" id="CHEBI:65315"/>
        <dbReference type="ChEBI" id="CHEBI:136798"/>
        <dbReference type="ChEBI" id="CHEBI:456215"/>
        <dbReference type="EC" id="2.8.1.4"/>
    </reaction>
</comment>
<dbReference type="AlphaFoldDB" id="A0A917K3Z4"/>
<evidence type="ECO:0000256" key="11">
    <source>
        <dbReference type="ARBA" id="ARBA00052330"/>
    </source>
</evidence>
<keyword evidence="9 19" id="KW-0784">Thiamine biosynthesis</keyword>
<evidence type="ECO:0000313" key="21">
    <source>
        <dbReference type="EMBL" id="GGI97035.1"/>
    </source>
</evidence>
<dbReference type="Pfam" id="PF22025">
    <property type="entry name" value="ThiI_fer"/>
    <property type="match status" value="1"/>
</dbReference>
<dbReference type="PROSITE" id="PS51165">
    <property type="entry name" value="THUMP"/>
    <property type="match status" value="1"/>
</dbReference>
<evidence type="ECO:0000256" key="3">
    <source>
        <dbReference type="ARBA" id="ARBA00022490"/>
    </source>
</evidence>
<keyword evidence="6 19" id="KW-0547">Nucleotide-binding</keyword>
<evidence type="ECO:0000256" key="10">
    <source>
        <dbReference type="ARBA" id="ARBA00050570"/>
    </source>
</evidence>
<keyword evidence="4 19" id="KW-0820">tRNA-binding</keyword>
<comment type="caution">
    <text evidence="21">The sequence shown here is derived from an EMBL/GenBank/DDBJ whole genome shotgun (WGS) entry which is preliminary data.</text>
</comment>
<feature type="binding site" evidence="19">
    <location>
        <position position="298"/>
    </location>
    <ligand>
        <name>ATP</name>
        <dbReference type="ChEBI" id="CHEBI:30616"/>
    </ligand>
</feature>
<dbReference type="GO" id="GO:0005524">
    <property type="term" value="F:ATP binding"/>
    <property type="evidence" value="ECO:0007669"/>
    <property type="project" value="UniProtKB-UniRule"/>
</dbReference>
<evidence type="ECO:0000256" key="17">
    <source>
        <dbReference type="ARBA" id="ARBA00077849"/>
    </source>
</evidence>
<evidence type="ECO:0000256" key="15">
    <source>
        <dbReference type="ARBA" id="ARBA00071867"/>
    </source>
</evidence>
<dbReference type="EC" id="2.8.1.4" evidence="14 19"/>
<keyword evidence="8 19" id="KW-0694">RNA-binding</keyword>
<evidence type="ECO:0000256" key="9">
    <source>
        <dbReference type="ARBA" id="ARBA00022977"/>
    </source>
</evidence>
<dbReference type="InterPro" id="IPR050102">
    <property type="entry name" value="tRNA_sulfurtransferase_ThiI"/>
</dbReference>
<evidence type="ECO:0000256" key="5">
    <source>
        <dbReference type="ARBA" id="ARBA00022679"/>
    </source>
</evidence>
<dbReference type="EMBL" id="BMOY01000003">
    <property type="protein sequence ID" value="GGI97035.1"/>
    <property type="molecule type" value="Genomic_DNA"/>
</dbReference>
<dbReference type="InterPro" id="IPR049962">
    <property type="entry name" value="THUMP_ThiI"/>
</dbReference>
<accession>A0A917K3Z4</accession>
<dbReference type="InterPro" id="IPR054173">
    <property type="entry name" value="ThiI_fer"/>
</dbReference>
<dbReference type="GO" id="GO:0002937">
    <property type="term" value="P:tRNA 4-thiouridine biosynthesis"/>
    <property type="evidence" value="ECO:0007669"/>
    <property type="project" value="TreeGrafter"/>
</dbReference>
<reference evidence="21" key="1">
    <citation type="journal article" date="2014" name="Int. J. Syst. Evol. Microbiol.">
        <title>Complete genome sequence of Corynebacterium casei LMG S-19264T (=DSM 44701T), isolated from a smear-ripened cheese.</title>
        <authorList>
            <consortium name="US DOE Joint Genome Institute (JGI-PGF)"/>
            <person name="Walter F."/>
            <person name="Albersmeier A."/>
            <person name="Kalinowski J."/>
            <person name="Ruckert C."/>
        </authorList>
    </citation>
    <scope>NUCLEOTIDE SEQUENCE</scope>
    <source>
        <strain evidence="21">JCM 18487</strain>
    </source>
</reference>
<name>A0A917K3Z4_9BACL</name>
<keyword evidence="3 19" id="KW-0963">Cytoplasm</keyword>
<dbReference type="SUPFAM" id="SSF143437">
    <property type="entry name" value="THUMP domain-like"/>
    <property type="match status" value="1"/>
</dbReference>
<dbReference type="GO" id="GO:0052837">
    <property type="term" value="P:thiazole biosynthetic process"/>
    <property type="evidence" value="ECO:0007669"/>
    <property type="project" value="TreeGrafter"/>
</dbReference>
<keyword evidence="5 19" id="KW-0808">Transferase</keyword>
<feature type="binding site" evidence="19">
    <location>
        <position position="267"/>
    </location>
    <ligand>
        <name>ATP</name>
        <dbReference type="ChEBI" id="CHEBI:30616"/>
    </ligand>
</feature>
<evidence type="ECO:0000256" key="6">
    <source>
        <dbReference type="ARBA" id="ARBA00022741"/>
    </source>
</evidence>
<reference evidence="21" key="2">
    <citation type="submission" date="2020-09" db="EMBL/GenBank/DDBJ databases">
        <authorList>
            <person name="Sun Q."/>
            <person name="Ohkuma M."/>
        </authorList>
    </citation>
    <scope>NUCLEOTIDE SEQUENCE</scope>
    <source>
        <strain evidence="21">JCM 18487</strain>
    </source>
</reference>
<keyword evidence="22" id="KW-1185">Reference proteome</keyword>
<dbReference type="GO" id="GO:0009229">
    <property type="term" value="P:thiamine diphosphate biosynthetic process"/>
    <property type="evidence" value="ECO:0007669"/>
    <property type="project" value="UniProtKB-UniRule"/>
</dbReference>
<dbReference type="SUPFAM" id="SSF52402">
    <property type="entry name" value="Adenine nucleotide alpha hydrolases-like"/>
    <property type="match status" value="1"/>
</dbReference>
<dbReference type="GO" id="GO:0004810">
    <property type="term" value="F:CCA tRNA nucleotidyltransferase activity"/>
    <property type="evidence" value="ECO:0007669"/>
    <property type="project" value="InterPro"/>
</dbReference>
<comment type="catalytic activity">
    <reaction evidence="11 19">
        <text>[ThiS sulfur-carrier protein]-C-terminal Gly-Gly-AMP + S-sulfanyl-L-cysteinyl-[cysteine desulfurase] + AH2 = [ThiS sulfur-carrier protein]-C-terminal-Gly-aminoethanethioate + L-cysteinyl-[cysteine desulfurase] + A + AMP + 2 H(+)</text>
        <dbReference type="Rhea" id="RHEA:43340"/>
        <dbReference type="Rhea" id="RHEA-COMP:12157"/>
        <dbReference type="Rhea" id="RHEA-COMP:12158"/>
        <dbReference type="Rhea" id="RHEA-COMP:12910"/>
        <dbReference type="Rhea" id="RHEA-COMP:19908"/>
        <dbReference type="ChEBI" id="CHEBI:13193"/>
        <dbReference type="ChEBI" id="CHEBI:15378"/>
        <dbReference type="ChEBI" id="CHEBI:17499"/>
        <dbReference type="ChEBI" id="CHEBI:29950"/>
        <dbReference type="ChEBI" id="CHEBI:61963"/>
        <dbReference type="ChEBI" id="CHEBI:90618"/>
        <dbReference type="ChEBI" id="CHEBI:232372"/>
        <dbReference type="ChEBI" id="CHEBI:456215"/>
    </reaction>
</comment>
<organism evidence="21 22">
    <name type="scientific">Alicyclobacillus cellulosilyticus</name>
    <dbReference type="NCBI Taxonomy" id="1003997"/>
    <lineage>
        <taxon>Bacteria</taxon>
        <taxon>Bacillati</taxon>
        <taxon>Bacillota</taxon>
        <taxon>Bacilli</taxon>
        <taxon>Bacillales</taxon>
        <taxon>Alicyclobacillaceae</taxon>
        <taxon>Alicyclobacillus</taxon>
    </lineage>
</organism>
<proteinExistence type="inferred from homology"/>
<evidence type="ECO:0000256" key="19">
    <source>
        <dbReference type="HAMAP-Rule" id="MF_00021"/>
    </source>
</evidence>
<evidence type="ECO:0000256" key="13">
    <source>
        <dbReference type="ARBA" id="ARBA00061472"/>
    </source>
</evidence>
<dbReference type="Gene3D" id="3.30.2130.30">
    <property type="match status" value="1"/>
</dbReference>
<dbReference type="GO" id="GO:0009228">
    <property type="term" value="P:thiamine biosynthetic process"/>
    <property type="evidence" value="ECO:0007669"/>
    <property type="project" value="UniProtKB-KW"/>
</dbReference>
<dbReference type="InterPro" id="IPR049961">
    <property type="entry name" value="ThiI_N"/>
</dbReference>
<feature type="binding site" evidence="19">
    <location>
        <begin position="210"/>
        <end position="211"/>
    </location>
    <ligand>
        <name>ATP</name>
        <dbReference type="ChEBI" id="CHEBI:30616"/>
    </ligand>
</feature>
<keyword evidence="7 19" id="KW-0067">ATP-binding</keyword>
<dbReference type="CDD" id="cd01712">
    <property type="entry name" value="PPase_ThiI"/>
    <property type="match status" value="1"/>
</dbReference>
<evidence type="ECO:0000256" key="7">
    <source>
        <dbReference type="ARBA" id="ARBA00022840"/>
    </source>
</evidence>
<dbReference type="InterPro" id="IPR004114">
    <property type="entry name" value="THUMP_dom"/>
</dbReference>
<dbReference type="SMART" id="SM00981">
    <property type="entry name" value="THUMP"/>
    <property type="match status" value="1"/>
</dbReference>
<sequence length="393" mass="43689">MIQHVIARYGEISLKGNNRTEFEKTLQRNMQRALRAWPEVKVERTHGRMLVHLNGAPAEDVMARLARVFGLISLSPVRVVAPDLQAIHEAARALLQDHQRQAGRPGTFKVEVKRVNKQFPLRSPEAAARIGAALLRAGMGWKVNVHEPDVTVYVEIRDVEAFVYGTKVPAVGGLPVGMSGRVGLLLSGGIDSPVAGWLSLKRGVEVEAIHFHSFPFTSERALQKVEDLCQVLANWGGRIHLHTVHFTEVQTAIRKHCPEELGITIMRRMMLRIAERIAAQRGLLALVTGESLGQVASQTLESLRTINAVTCLPVLRPLISEDKVDIIRRAQAIGTYDISILPYEDCCTLFVPRNPRTKPRVEEAEAAERALEVDKLVAEAVERTTMKTFLSAW</sequence>
<evidence type="ECO:0000259" key="20">
    <source>
        <dbReference type="PROSITE" id="PS51165"/>
    </source>
</evidence>
<comment type="similarity">
    <text evidence="13 19">Belongs to the ThiI family.</text>
</comment>
<comment type="subcellular location">
    <subcellularLocation>
        <location evidence="1 19">Cytoplasm</location>
    </subcellularLocation>
</comment>
<gene>
    <name evidence="19 21" type="primary">thiI</name>
    <name evidence="21" type="ORF">GCM10010885_03270</name>
</gene>
<dbReference type="Proteomes" id="UP000637695">
    <property type="component" value="Unassembled WGS sequence"/>
</dbReference>
<dbReference type="NCBIfam" id="TIGR00342">
    <property type="entry name" value="tRNA uracil 4-sulfurtransferase ThiI"/>
    <property type="match status" value="1"/>
</dbReference>
<evidence type="ECO:0000256" key="2">
    <source>
        <dbReference type="ARBA" id="ARBA00004948"/>
    </source>
</evidence>
<evidence type="ECO:0000256" key="4">
    <source>
        <dbReference type="ARBA" id="ARBA00022555"/>
    </source>
</evidence>